<protein>
    <submittedName>
        <fullName evidence="2">Uncharacterized protein</fullName>
    </submittedName>
</protein>
<reference evidence="2 3" key="1">
    <citation type="submission" date="2024-08" db="EMBL/GenBank/DDBJ databases">
        <authorList>
            <person name="Cucini C."/>
            <person name="Frati F."/>
        </authorList>
    </citation>
    <scope>NUCLEOTIDE SEQUENCE [LARGE SCALE GENOMIC DNA]</scope>
</reference>
<keyword evidence="3" id="KW-1185">Reference proteome</keyword>
<evidence type="ECO:0000313" key="3">
    <source>
        <dbReference type="Proteomes" id="UP001642540"/>
    </source>
</evidence>
<dbReference type="EMBL" id="CAXLJM020000099">
    <property type="protein sequence ID" value="CAL8133429.1"/>
    <property type="molecule type" value="Genomic_DNA"/>
</dbReference>
<name>A0ABP1RR25_9HEXA</name>
<dbReference type="Proteomes" id="UP001642540">
    <property type="component" value="Unassembled WGS sequence"/>
</dbReference>
<evidence type="ECO:0000256" key="1">
    <source>
        <dbReference type="SAM" id="SignalP"/>
    </source>
</evidence>
<evidence type="ECO:0000313" key="2">
    <source>
        <dbReference type="EMBL" id="CAL8133429.1"/>
    </source>
</evidence>
<keyword evidence="1" id="KW-0732">Signal</keyword>
<proteinExistence type="predicted"/>
<feature type="chain" id="PRO_5045549440" evidence="1">
    <location>
        <begin position="27"/>
        <end position="70"/>
    </location>
</feature>
<accession>A0ABP1RR25</accession>
<organism evidence="2 3">
    <name type="scientific">Orchesella dallaii</name>
    <dbReference type="NCBI Taxonomy" id="48710"/>
    <lineage>
        <taxon>Eukaryota</taxon>
        <taxon>Metazoa</taxon>
        <taxon>Ecdysozoa</taxon>
        <taxon>Arthropoda</taxon>
        <taxon>Hexapoda</taxon>
        <taxon>Collembola</taxon>
        <taxon>Entomobryomorpha</taxon>
        <taxon>Entomobryoidea</taxon>
        <taxon>Orchesellidae</taxon>
        <taxon>Orchesellinae</taxon>
        <taxon>Orchesella</taxon>
    </lineage>
</organism>
<feature type="signal peptide" evidence="1">
    <location>
        <begin position="1"/>
        <end position="26"/>
    </location>
</feature>
<sequence>MAQISFRFFILFAIVAAAYLQQSAFADEFDWCNVTSRWCQREQCLLTSGSERRFCVTGCLLGAQIACRTG</sequence>
<comment type="caution">
    <text evidence="2">The sequence shown here is derived from an EMBL/GenBank/DDBJ whole genome shotgun (WGS) entry which is preliminary data.</text>
</comment>
<gene>
    <name evidence="2" type="ORF">ODALV1_LOCUS25063</name>
</gene>